<gene>
    <name evidence="1" type="ORF">PoB_000639600</name>
</gene>
<dbReference type="AlphaFoldDB" id="A0AAV3Y9I0"/>
<dbReference type="EMBL" id="BLXT01000744">
    <property type="protein sequence ID" value="GFN79890.1"/>
    <property type="molecule type" value="Genomic_DNA"/>
</dbReference>
<proteinExistence type="predicted"/>
<evidence type="ECO:0000313" key="1">
    <source>
        <dbReference type="EMBL" id="GFN79890.1"/>
    </source>
</evidence>
<name>A0AAV3Y9I0_9GAST</name>
<dbReference type="Proteomes" id="UP000735302">
    <property type="component" value="Unassembled WGS sequence"/>
</dbReference>
<accession>A0AAV3Y9I0</accession>
<comment type="caution">
    <text evidence="1">The sequence shown here is derived from an EMBL/GenBank/DDBJ whole genome shotgun (WGS) entry which is preliminary data.</text>
</comment>
<evidence type="ECO:0000313" key="2">
    <source>
        <dbReference type="Proteomes" id="UP000735302"/>
    </source>
</evidence>
<organism evidence="1 2">
    <name type="scientific">Plakobranchus ocellatus</name>
    <dbReference type="NCBI Taxonomy" id="259542"/>
    <lineage>
        <taxon>Eukaryota</taxon>
        <taxon>Metazoa</taxon>
        <taxon>Spiralia</taxon>
        <taxon>Lophotrochozoa</taxon>
        <taxon>Mollusca</taxon>
        <taxon>Gastropoda</taxon>
        <taxon>Heterobranchia</taxon>
        <taxon>Euthyneura</taxon>
        <taxon>Panpulmonata</taxon>
        <taxon>Sacoglossa</taxon>
        <taxon>Placobranchoidea</taxon>
        <taxon>Plakobranchidae</taxon>
        <taxon>Plakobranchus</taxon>
    </lineage>
</organism>
<reference evidence="1 2" key="1">
    <citation type="journal article" date="2021" name="Elife">
        <title>Chloroplast acquisition without the gene transfer in kleptoplastic sea slugs, Plakobranchus ocellatus.</title>
        <authorList>
            <person name="Maeda T."/>
            <person name="Takahashi S."/>
            <person name="Yoshida T."/>
            <person name="Shimamura S."/>
            <person name="Takaki Y."/>
            <person name="Nagai Y."/>
            <person name="Toyoda A."/>
            <person name="Suzuki Y."/>
            <person name="Arimoto A."/>
            <person name="Ishii H."/>
            <person name="Satoh N."/>
            <person name="Nishiyama T."/>
            <person name="Hasebe M."/>
            <person name="Maruyama T."/>
            <person name="Minagawa J."/>
            <person name="Obokata J."/>
            <person name="Shigenobu S."/>
        </authorList>
    </citation>
    <scope>NUCLEOTIDE SEQUENCE [LARGE SCALE GENOMIC DNA]</scope>
</reference>
<sequence>MKQLMCRYSSSVMALDTEGLIAVIQPENVNRIQLIRATERLNLSQHPVNTRLGFSFRGFVWVKTSILQNLKSVWSVAMVTVTRVALRLSLRYNYVPNSMNRARENQGPVVVHQAYYSSPCSRALSLEDVSAFFFVPAQWLSKSTISSSF</sequence>
<protein>
    <submittedName>
        <fullName evidence="1">Uncharacterized protein</fullName>
    </submittedName>
</protein>
<keyword evidence="2" id="KW-1185">Reference proteome</keyword>